<organism evidence="5 6">
    <name type="scientific">Petrolisthes manimaculis</name>
    <dbReference type="NCBI Taxonomy" id="1843537"/>
    <lineage>
        <taxon>Eukaryota</taxon>
        <taxon>Metazoa</taxon>
        <taxon>Ecdysozoa</taxon>
        <taxon>Arthropoda</taxon>
        <taxon>Crustacea</taxon>
        <taxon>Multicrustacea</taxon>
        <taxon>Malacostraca</taxon>
        <taxon>Eumalacostraca</taxon>
        <taxon>Eucarida</taxon>
        <taxon>Decapoda</taxon>
        <taxon>Pleocyemata</taxon>
        <taxon>Anomura</taxon>
        <taxon>Galatheoidea</taxon>
        <taxon>Porcellanidae</taxon>
        <taxon>Petrolisthes</taxon>
    </lineage>
</organism>
<dbReference type="AlphaFoldDB" id="A0AAE1TNL9"/>
<accession>A0AAE1TNL9</accession>
<feature type="region of interest" description="Disordered" evidence="3">
    <location>
        <begin position="1"/>
        <end position="40"/>
    </location>
</feature>
<evidence type="ECO:0000313" key="5">
    <source>
        <dbReference type="EMBL" id="KAK4289909.1"/>
    </source>
</evidence>
<feature type="compositionally biased region" description="Basic and acidic residues" evidence="3">
    <location>
        <begin position="19"/>
        <end position="31"/>
    </location>
</feature>
<comment type="caution">
    <text evidence="5">The sequence shown here is derived from an EMBL/GenBank/DDBJ whole genome shotgun (WGS) entry which is preliminary data.</text>
</comment>
<reference evidence="5" key="1">
    <citation type="submission" date="2023-11" db="EMBL/GenBank/DDBJ databases">
        <title>Genome assemblies of two species of porcelain crab, Petrolisthes cinctipes and Petrolisthes manimaculis (Anomura: Porcellanidae).</title>
        <authorList>
            <person name="Angst P."/>
        </authorList>
    </citation>
    <scope>NUCLEOTIDE SEQUENCE</scope>
    <source>
        <strain evidence="5">PB745_02</strain>
        <tissue evidence="5">Gill</tissue>
    </source>
</reference>
<dbReference type="InterPro" id="IPR015415">
    <property type="entry name" value="Spast_Vps4_C"/>
</dbReference>
<dbReference type="GO" id="GO:0005524">
    <property type="term" value="F:ATP binding"/>
    <property type="evidence" value="ECO:0007669"/>
    <property type="project" value="UniProtKB-KW"/>
</dbReference>
<keyword evidence="2" id="KW-0067">ATP-binding</keyword>
<sequence length="95" mass="10865">MQPVRKVQTATHFKYSRGPSREDPNIFRDDLLTPCSPGDHGAMEMTWEQVRGEELLEPVVSMRDMMLSLADSKPSVNDHDLDKLRKFTEDFGLEG</sequence>
<dbReference type="Gene3D" id="1.10.8.60">
    <property type="match status" value="1"/>
</dbReference>
<dbReference type="EMBL" id="JAWZYT010005671">
    <property type="protein sequence ID" value="KAK4289909.1"/>
    <property type="molecule type" value="Genomic_DNA"/>
</dbReference>
<evidence type="ECO:0000256" key="3">
    <source>
        <dbReference type="SAM" id="MobiDB-lite"/>
    </source>
</evidence>
<proteinExistence type="predicted"/>
<feature type="domain" description="Spastin/Vps4 C-terminal" evidence="4">
    <location>
        <begin position="32"/>
        <end position="92"/>
    </location>
</feature>
<keyword evidence="6" id="KW-1185">Reference proteome</keyword>
<evidence type="ECO:0000313" key="6">
    <source>
        <dbReference type="Proteomes" id="UP001292094"/>
    </source>
</evidence>
<dbReference type="Pfam" id="PF09336">
    <property type="entry name" value="Vps4_C"/>
    <property type="match status" value="1"/>
</dbReference>
<name>A0AAE1TNL9_9EUCA</name>
<gene>
    <name evidence="5" type="ORF">Pmani_037158</name>
</gene>
<evidence type="ECO:0000256" key="2">
    <source>
        <dbReference type="ARBA" id="ARBA00022840"/>
    </source>
</evidence>
<evidence type="ECO:0000259" key="4">
    <source>
        <dbReference type="Pfam" id="PF09336"/>
    </source>
</evidence>
<dbReference type="Proteomes" id="UP001292094">
    <property type="component" value="Unassembled WGS sequence"/>
</dbReference>
<protein>
    <recommendedName>
        <fullName evidence="4">Spastin/Vps4 C-terminal domain-containing protein</fullName>
    </recommendedName>
</protein>
<keyword evidence="1" id="KW-0547">Nucleotide-binding</keyword>
<evidence type="ECO:0000256" key="1">
    <source>
        <dbReference type="ARBA" id="ARBA00022741"/>
    </source>
</evidence>